<feature type="domain" description="BON" evidence="1">
    <location>
        <begin position="13"/>
        <end position="81"/>
    </location>
</feature>
<name>A0A5C6CW91_9BACT</name>
<dbReference type="Pfam" id="PF04972">
    <property type="entry name" value="BON"/>
    <property type="match status" value="1"/>
</dbReference>
<dbReference type="PROSITE" id="PS50914">
    <property type="entry name" value="BON"/>
    <property type="match status" value="1"/>
</dbReference>
<dbReference type="InterPro" id="IPR007055">
    <property type="entry name" value="BON_dom"/>
</dbReference>
<protein>
    <submittedName>
        <fullName evidence="2">BON domain protein</fullName>
    </submittedName>
</protein>
<accession>A0A5C6CW91</accession>
<organism evidence="2 3">
    <name type="scientific">Bythopirellula polymerisocia</name>
    <dbReference type="NCBI Taxonomy" id="2528003"/>
    <lineage>
        <taxon>Bacteria</taxon>
        <taxon>Pseudomonadati</taxon>
        <taxon>Planctomycetota</taxon>
        <taxon>Planctomycetia</taxon>
        <taxon>Pirellulales</taxon>
        <taxon>Lacipirellulaceae</taxon>
        <taxon>Bythopirellula</taxon>
    </lineage>
</organism>
<dbReference type="Proteomes" id="UP000318437">
    <property type="component" value="Unassembled WGS sequence"/>
</dbReference>
<sequence length="90" mass="9823">MMTSAVDIHLTTDPTELVERVKATFAGLGYPQLANVACDAQGSTIYFTGVLNSYYLKQIAQTLAIKVPGVRRVVNNIEVNSDIKSPPLQR</sequence>
<keyword evidence="3" id="KW-1185">Reference proteome</keyword>
<evidence type="ECO:0000313" key="3">
    <source>
        <dbReference type="Proteomes" id="UP000318437"/>
    </source>
</evidence>
<comment type="caution">
    <text evidence="2">The sequence shown here is derived from an EMBL/GenBank/DDBJ whole genome shotgun (WGS) entry which is preliminary data.</text>
</comment>
<proteinExistence type="predicted"/>
<reference evidence="2 3" key="1">
    <citation type="submission" date="2019-02" db="EMBL/GenBank/DDBJ databases">
        <title>Deep-cultivation of Planctomycetes and their phenomic and genomic characterization uncovers novel biology.</title>
        <authorList>
            <person name="Wiegand S."/>
            <person name="Jogler M."/>
            <person name="Boedeker C."/>
            <person name="Pinto D."/>
            <person name="Vollmers J."/>
            <person name="Rivas-Marin E."/>
            <person name="Kohn T."/>
            <person name="Peeters S.H."/>
            <person name="Heuer A."/>
            <person name="Rast P."/>
            <person name="Oberbeckmann S."/>
            <person name="Bunk B."/>
            <person name="Jeske O."/>
            <person name="Meyerdierks A."/>
            <person name="Storesund J.E."/>
            <person name="Kallscheuer N."/>
            <person name="Luecker S."/>
            <person name="Lage O.M."/>
            <person name="Pohl T."/>
            <person name="Merkel B.J."/>
            <person name="Hornburger P."/>
            <person name="Mueller R.-W."/>
            <person name="Bruemmer F."/>
            <person name="Labrenz M."/>
            <person name="Spormann A.M."/>
            <person name="Op Den Camp H."/>
            <person name="Overmann J."/>
            <person name="Amann R."/>
            <person name="Jetten M.S.M."/>
            <person name="Mascher T."/>
            <person name="Medema M.H."/>
            <person name="Devos D.P."/>
            <person name="Kaster A.-K."/>
            <person name="Ovreas L."/>
            <person name="Rohde M."/>
            <person name="Galperin M.Y."/>
            <person name="Jogler C."/>
        </authorList>
    </citation>
    <scope>NUCLEOTIDE SEQUENCE [LARGE SCALE GENOMIC DNA]</scope>
    <source>
        <strain evidence="2 3">Pla144</strain>
    </source>
</reference>
<evidence type="ECO:0000259" key="1">
    <source>
        <dbReference type="PROSITE" id="PS50914"/>
    </source>
</evidence>
<dbReference type="AlphaFoldDB" id="A0A5C6CW91"/>
<evidence type="ECO:0000313" key="2">
    <source>
        <dbReference type="EMBL" id="TWU27671.1"/>
    </source>
</evidence>
<dbReference type="RefSeq" id="WP_146450847.1">
    <property type="nucleotide sequence ID" value="NZ_SJPS01000003.1"/>
</dbReference>
<dbReference type="EMBL" id="SJPS01000003">
    <property type="protein sequence ID" value="TWU27671.1"/>
    <property type="molecule type" value="Genomic_DNA"/>
</dbReference>
<dbReference type="Gene3D" id="3.30.1340.30">
    <property type="match status" value="1"/>
</dbReference>
<dbReference type="OrthoDB" id="290311at2"/>
<gene>
    <name evidence="2" type="ORF">Pla144_24480</name>
</gene>